<feature type="compositionally biased region" description="Pro residues" evidence="16">
    <location>
        <begin position="1135"/>
        <end position="1149"/>
    </location>
</feature>
<keyword evidence="10" id="KW-0413">Isomerase</keyword>
<comment type="caution">
    <text evidence="19">The sequence shown here is derived from an EMBL/GenBank/DDBJ whole genome shotgun (WGS) entry which is preliminary data.</text>
</comment>
<evidence type="ECO:0000256" key="13">
    <source>
        <dbReference type="ARBA" id="ARBA00034923"/>
    </source>
</evidence>
<dbReference type="EC" id="5.6.2.4" evidence="12"/>
<dbReference type="Proteomes" id="UP001524547">
    <property type="component" value="Unassembled WGS sequence"/>
</dbReference>
<dbReference type="Gene3D" id="3.40.50.300">
    <property type="entry name" value="P-loop containing nucleotide triphosphate hydrolases"/>
    <property type="match status" value="4"/>
</dbReference>
<name>A0ABT1W094_9PROT</name>
<feature type="region of interest" description="Disordered" evidence="16">
    <location>
        <begin position="573"/>
        <end position="594"/>
    </location>
</feature>
<dbReference type="PANTHER" id="PTHR11070">
    <property type="entry name" value="UVRD / RECB / PCRA DNA HELICASE FAMILY MEMBER"/>
    <property type="match status" value="1"/>
</dbReference>
<dbReference type="InterPro" id="IPR014017">
    <property type="entry name" value="DNA_helicase_UvrD-like_C"/>
</dbReference>
<evidence type="ECO:0000256" key="12">
    <source>
        <dbReference type="ARBA" id="ARBA00034808"/>
    </source>
</evidence>
<dbReference type="PROSITE" id="PS51217">
    <property type="entry name" value="UVRD_HELICASE_CTER"/>
    <property type="match status" value="1"/>
</dbReference>
<dbReference type="Pfam" id="PF12705">
    <property type="entry name" value="PDDEXK_1"/>
    <property type="match status" value="1"/>
</dbReference>
<feature type="compositionally biased region" description="Basic and acidic residues" evidence="16">
    <location>
        <begin position="1035"/>
        <end position="1054"/>
    </location>
</feature>
<dbReference type="RefSeq" id="WP_422920770.1">
    <property type="nucleotide sequence ID" value="NZ_JAMZEJ010000009.1"/>
</dbReference>
<keyword evidence="6" id="KW-0269">Exonuclease</keyword>
<proteinExistence type="predicted"/>
<feature type="compositionally biased region" description="Low complexity" evidence="16">
    <location>
        <begin position="1100"/>
        <end position="1111"/>
    </location>
</feature>
<sequence>MMAEGSGGTAASGAAEAVALANQQQGAASDPSSSVFVSASAGSGKTKLLIDRLLRLMLPRRPPGAGPEVPPVPGTNPARIQCLTFTKAAAAEMSIRLQRELGLWVTLDDAALDRRLRALELWPDASLRQAARALFARVLDLPGGMRIGTIHAFCQSLLRRFPVEAAISPQFRLIEETDSRMALNEALEAVLARQNDTPDGRRMLAVLAGQVSVGDLSRLVGMLQAKSVRLEPVLALASDAPDALRNRLRRAAGVRASTDADAVASGCAWAGEAALRAVLADAGREGPPGLKKTVSLMLDWLALPPDKRAEAWADWCDLFLTGDGEPRKLIRANTKLFAARSDIVDGLAAEAARIAAVEDERRGLRMVELSAAMLRLAAPVLRRYARGKRDGGFLDYDDLIGRTLELLKEPGSAWVLYKLDGGIDHLLLDEVQDTSPLQWEIAFRLSDEFFSGLGSDGIGGEERLLPRTVFAVGDYKQSIYSFQGADPDAFRFWHERFRQRVLDGAAEWRDPSLTVSFRSTTPVLSLVDAVFALPDARDGVLEPGTDTVLRHVSARPEQPGRVELWPLVPAVADDDEDATGDPSAGAGVDPADPWIAPTRNTGQATAPQRLADALAAFIASEIGRPGAAGAPPLAAGDVLVLVPRRSPFVRALVRALKTQGVPVASLVRSGLIDQVAVQDLLALCDVLLLPSDDLTLACVLTSPLGGLSDDDLMALAAGRGERSLWDSLQDRAGERPSWAAAWAFLSALFARVDYTTPHALLSEALGRHGGRARLLARLGPEAAEPVDELLGAALRHADSHPASLQGFLQWLRQSVADVKREAEAAGDAVRVMTAHGAKGLQARLVVMPDTTSQAPSDEKLLWTGADDLPLPLWVPRNELLSPPTRRLRDLIRDRARRESNRLLYVALTRAADRLVVCGWDTRKPRPADCWYELCRRGFEAAGAETQPFPGGWNGETMVIEHDQRPPASGSRGRTGAGAGIPVDDRGSDRAPRAEPLSGRVEGAAAARPGLLWSGSPEVAPASHETGGEQGGSLHDGSRAPGHAERHSGDDHSDDPGADPGLSGAGHPDIGAAAIAGHRGGGGSVVRPEPEPAPMPGGGAEAVMAPDGAPDAAALGQVPERLLPAWAGAAPDWRAAPPPAEPALPRPLAPSRPDDVQLGTAPALRSPLDAARPGREAGFRRGRKIHALLQHLPAVPPPERHGAALRFLSGAPDPLDAGEAASLAGRVMAVLTHPALAPLFGQGALAEQPVTGVVGGSVVTGVVDRMLVRPDEVLLCDFKTNRRPPSEPDRVPLLYLRQMGAYRALLRALFPGRAVRCSLVWTEEAAVMELPDGLLDAHAPGTYPRPA</sequence>
<dbReference type="EMBL" id="JAMZEJ010000009">
    <property type="protein sequence ID" value="MCQ8242012.1"/>
    <property type="molecule type" value="Genomic_DNA"/>
</dbReference>
<evidence type="ECO:0000259" key="18">
    <source>
        <dbReference type="PROSITE" id="PS51217"/>
    </source>
</evidence>
<feature type="compositionally biased region" description="Basic and acidic residues" evidence="16">
    <location>
        <begin position="982"/>
        <end position="992"/>
    </location>
</feature>
<dbReference type="Gene3D" id="3.90.320.10">
    <property type="match status" value="1"/>
</dbReference>
<keyword evidence="7 15" id="KW-0067">ATP-binding</keyword>
<dbReference type="InterPro" id="IPR027417">
    <property type="entry name" value="P-loop_NTPase"/>
</dbReference>
<feature type="binding site" evidence="15">
    <location>
        <begin position="39"/>
        <end position="46"/>
    </location>
    <ligand>
        <name>ATP</name>
        <dbReference type="ChEBI" id="CHEBI:30616"/>
    </ligand>
</feature>
<accession>A0ABT1W094</accession>
<evidence type="ECO:0000256" key="2">
    <source>
        <dbReference type="ARBA" id="ARBA00022741"/>
    </source>
</evidence>
<evidence type="ECO:0000256" key="7">
    <source>
        <dbReference type="ARBA" id="ARBA00022840"/>
    </source>
</evidence>
<feature type="domain" description="UvrD-like helicase C-terminal" evidence="18">
    <location>
        <begin position="559"/>
        <end position="839"/>
    </location>
</feature>
<evidence type="ECO:0000256" key="4">
    <source>
        <dbReference type="ARBA" id="ARBA00022801"/>
    </source>
</evidence>
<evidence type="ECO:0000256" key="6">
    <source>
        <dbReference type="ARBA" id="ARBA00022839"/>
    </source>
</evidence>
<evidence type="ECO:0000256" key="8">
    <source>
        <dbReference type="ARBA" id="ARBA00023125"/>
    </source>
</evidence>
<feature type="region of interest" description="Disordered" evidence="16">
    <location>
        <begin position="1132"/>
        <end position="1173"/>
    </location>
</feature>
<evidence type="ECO:0000256" key="15">
    <source>
        <dbReference type="PROSITE-ProRule" id="PRU00560"/>
    </source>
</evidence>
<dbReference type="SUPFAM" id="SSF52540">
    <property type="entry name" value="P-loop containing nucleoside triphosphate hydrolases"/>
    <property type="match status" value="1"/>
</dbReference>
<feature type="region of interest" description="Disordered" evidence="16">
    <location>
        <begin position="962"/>
        <end position="1111"/>
    </location>
</feature>
<dbReference type="Pfam" id="PF13361">
    <property type="entry name" value="UvrD_C"/>
    <property type="match status" value="1"/>
</dbReference>
<evidence type="ECO:0000256" key="3">
    <source>
        <dbReference type="ARBA" id="ARBA00022763"/>
    </source>
</evidence>
<keyword evidence="3" id="KW-0227">DNA damage</keyword>
<dbReference type="InterPro" id="IPR011604">
    <property type="entry name" value="PDDEXK-like_dom_sf"/>
</dbReference>
<dbReference type="PROSITE" id="PS51198">
    <property type="entry name" value="UVRD_HELICASE_ATP_BIND"/>
    <property type="match status" value="1"/>
</dbReference>
<evidence type="ECO:0000313" key="20">
    <source>
        <dbReference type="Proteomes" id="UP001524547"/>
    </source>
</evidence>
<evidence type="ECO:0000256" key="16">
    <source>
        <dbReference type="SAM" id="MobiDB-lite"/>
    </source>
</evidence>
<evidence type="ECO:0000313" key="19">
    <source>
        <dbReference type="EMBL" id="MCQ8242012.1"/>
    </source>
</evidence>
<dbReference type="Pfam" id="PF00580">
    <property type="entry name" value="UvrD-helicase"/>
    <property type="match status" value="1"/>
</dbReference>
<dbReference type="InterPro" id="IPR014016">
    <property type="entry name" value="UvrD-like_ATP-bd"/>
</dbReference>
<keyword evidence="5 15" id="KW-0347">Helicase</keyword>
<evidence type="ECO:0000256" key="11">
    <source>
        <dbReference type="ARBA" id="ARBA00034617"/>
    </source>
</evidence>
<protein>
    <recommendedName>
        <fullName evidence="12">DNA 3'-5' helicase</fullName>
        <ecNumber evidence="12">5.6.2.4</ecNumber>
    </recommendedName>
    <alternativeName>
        <fullName evidence="13">DNA 3'-5' helicase II</fullName>
    </alternativeName>
</protein>
<dbReference type="PANTHER" id="PTHR11070:SF2">
    <property type="entry name" value="ATP-DEPENDENT DNA HELICASE SRS2"/>
    <property type="match status" value="1"/>
</dbReference>
<comment type="catalytic activity">
    <reaction evidence="14">
        <text>ATP + H2O = ADP + phosphate + H(+)</text>
        <dbReference type="Rhea" id="RHEA:13065"/>
        <dbReference type="ChEBI" id="CHEBI:15377"/>
        <dbReference type="ChEBI" id="CHEBI:15378"/>
        <dbReference type="ChEBI" id="CHEBI:30616"/>
        <dbReference type="ChEBI" id="CHEBI:43474"/>
        <dbReference type="ChEBI" id="CHEBI:456216"/>
        <dbReference type="EC" id="5.6.2.4"/>
    </reaction>
</comment>
<evidence type="ECO:0000256" key="5">
    <source>
        <dbReference type="ARBA" id="ARBA00022806"/>
    </source>
</evidence>
<organism evidence="19 20">
    <name type="scientific">Rhizosaccharibacter radicis</name>
    <dbReference type="NCBI Taxonomy" id="2782605"/>
    <lineage>
        <taxon>Bacteria</taxon>
        <taxon>Pseudomonadati</taxon>
        <taxon>Pseudomonadota</taxon>
        <taxon>Alphaproteobacteria</taxon>
        <taxon>Acetobacterales</taxon>
        <taxon>Acetobacteraceae</taxon>
        <taxon>Rhizosaccharibacter</taxon>
    </lineage>
</organism>
<evidence type="ECO:0000256" key="14">
    <source>
        <dbReference type="ARBA" id="ARBA00048988"/>
    </source>
</evidence>
<feature type="domain" description="UvrD-like helicase ATP-binding" evidence="17">
    <location>
        <begin position="18"/>
        <end position="520"/>
    </location>
</feature>
<keyword evidence="9" id="KW-0234">DNA repair</keyword>
<keyword evidence="1" id="KW-0540">Nuclease</keyword>
<gene>
    <name evidence="19" type="ORF">NFI88_14320</name>
</gene>
<reference evidence="19 20" key="1">
    <citation type="submission" date="2022-06" db="EMBL/GenBank/DDBJ databases">
        <title>Rhizosaccharibacter gen. nov. sp. nov. KSS12, endophytic bacteria isolated from sugarcane.</title>
        <authorList>
            <person name="Pitiwittayakul N."/>
        </authorList>
    </citation>
    <scope>NUCLEOTIDE SEQUENCE [LARGE SCALE GENOMIC DNA]</scope>
    <source>
        <strain evidence="19 20">KSS12</strain>
    </source>
</reference>
<evidence type="ECO:0000256" key="10">
    <source>
        <dbReference type="ARBA" id="ARBA00023235"/>
    </source>
</evidence>
<evidence type="ECO:0000256" key="9">
    <source>
        <dbReference type="ARBA" id="ARBA00023204"/>
    </source>
</evidence>
<keyword evidence="4 15" id="KW-0378">Hydrolase</keyword>
<keyword evidence="20" id="KW-1185">Reference proteome</keyword>
<evidence type="ECO:0000259" key="17">
    <source>
        <dbReference type="PROSITE" id="PS51198"/>
    </source>
</evidence>
<keyword evidence="2 15" id="KW-0547">Nucleotide-binding</keyword>
<keyword evidence="8" id="KW-0238">DNA-binding</keyword>
<dbReference type="InterPro" id="IPR038726">
    <property type="entry name" value="PDDEXK_AddAB-type"/>
</dbReference>
<dbReference type="InterPro" id="IPR000212">
    <property type="entry name" value="DNA_helicase_UvrD/REP"/>
</dbReference>
<comment type="catalytic activity">
    <reaction evidence="11">
        <text>Couples ATP hydrolysis with the unwinding of duplex DNA by translocating in the 3'-5' direction.</text>
        <dbReference type="EC" id="5.6.2.4"/>
    </reaction>
</comment>
<evidence type="ECO:0000256" key="1">
    <source>
        <dbReference type="ARBA" id="ARBA00022722"/>
    </source>
</evidence>